<dbReference type="GO" id="GO:0009307">
    <property type="term" value="P:DNA restriction-modification system"/>
    <property type="evidence" value="ECO:0007669"/>
    <property type="project" value="InterPro"/>
</dbReference>
<proteinExistence type="predicted"/>
<evidence type="ECO:0000313" key="3">
    <source>
        <dbReference type="Proteomes" id="UP000253273"/>
    </source>
</evidence>
<gene>
    <name evidence="2" type="ORF">DU500_09060</name>
</gene>
<protein>
    <recommendedName>
        <fullName evidence="1">Restriction endonuclease type II EcoRII C-terminal domain-containing protein</fullName>
    </recommendedName>
</protein>
<dbReference type="OrthoDB" id="346347at2157"/>
<feature type="domain" description="Restriction endonuclease type II EcoRII C-terminal" evidence="1">
    <location>
        <begin position="153"/>
        <end position="294"/>
    </location>
</feature>
<name>A0A345E2Z0_9EURY</name>
<dbReference type="Gene3D" id="3.40.91.80">
    <property type="match status" value="1"/>
</dbReference>
<dbReference type="InterPro" id="IPR015109">
    <property type="entry name" value="Restrct_endonuc_II_EcoRII_C"/>
</dbReference>
<evidence type="ECO:0000313" key="2">
    <source>
        <dbReference type="EMBL" id="AXG06562.1"/>
    </source>
</evidence>
<dbReference type="Pfam" id="PF09019">
    <property type="entry name" value="EcoRII-C"/>
    <property type="match status" value="1"/>
</dbReference>
<dbReference type="EMBL" id="CP031150">
    <property type="protein sequence ID" value="AXG06562.1"/>
    <property type="molecule type" value="Genomic_DNA"/>
</dbReference>
<accession>A0A345E2Z0</accession>
<dbReference type="InterPro" id="IPR038365">
    <property type="entry name" value="EcoRII_C_sf"/>
</dbReference>
<organism evidence="2 3">
    <name type="scientific">Haloplanus rubicundus</name>
    <dbReference type="NCBI Taxonomy" id="1547898"/>
    <lineage>
        <taxon>Archaea</taxon>
        <taxon>Methanobacteriati</taxon>
        <taxon>Methanobacteriota</taxon>
        <taxon>Stenosarchaea group</taxon>
        <taxon>Halobacteria</taxon>
        <taxon>Halobacteriales</taxon>
        <taxon>Haloferacaceae</taxon>
        <taxon>Haloplanus</taxon>
    </lineage>
</organism>
<dbReference type="KEGG" id="haj:DU500_09060"/>
<dbReference type="GO" id="GO:0009036">
    <property type="term" value="F:type II site-specific deoxyribonuclease activity"/>
    <property type="evidence" value="ECO:0007669"/>
    <property type="project" value="InterPro"/>
</dbReference>
<sequence>MSMDINNEIKNELQGSGFLEEVKETRLPNSTVITGAALEKYESTYASLNPETISRQADRVLKRLLELEHEIYNEREQRVYREALVVFLQEKYDTGQTSLHSFNSSEPEADQFTEYPHLQELFAELEEIYETTDDFKEAFQKILPLLYPAMDAISVSAQQSRRKRAGDSLRSHIENLLGKAGYTIDSVHSAGNGYLYQLHRHETDQEGSVYLSYLTTLRDRFRQSLSNGSIEDEDVPRFIMTGAGNSIFTSSRKSGVTDQKVSEITDEGFTLVVFETVKQNQHPDKKNVISYTEFFAERLPTLVSPE</sequence>
<dbReference type="SUPFAM" id="SSF52980">
    <property type="entry name" value="Restriction endonuclease-like"/>
    <property type="match status" value="1"/>
</dbReference>
<dbReference type="Proteomes" id="UP000253273">
    <property type="component" value="Chromosome"/>
</dbReference>
<dbReference type="InterPro" id="IPR011335">
    <property type="entry name" value="Restrct_endonuc-II-like"/>
</dbReference>
<dbReference type="GO" id="GO:0003677">
    <property type="term" value="F:DNA binding"/>
    <property type="evidence" value="ECO:0007669"/>
    <property type="project" value="InterPro"/>
</dbReference>
<evidence type="ECO:0000259" key="1">
    <source>
        <dbReference type="Pfam" id="PF09019"/>
    </source>
</evidence>
<dbReference type="AlphaFoldDB" id="A0A345E2Z0"/>
<keyword evidence="3" id="KW-1185">Reference proteome</keyword>
<reference evidence="2 3" key="1">
    <citation type="submission" date="2018-07" db="EMBL/GenBank/DDBJ databases">
        <title>Genome sequences of Haloplanus sp. CBA1113.</title>
        <authorList>
            <person name="Kim Y.B."/>
            <person name="Roh S.W."/>
        </authorList>
    </citation>
    <scope>NUCLEOTIDE SEQUENCE [LARGE SCALE GENOMIC DNA]</scope>
    <source>
        <strain evidence="2 3">CBA1113</strain>
    </source>
</reference>